<dbReference type="GO" id="GO:0006020">
    <property type="term" value="P:inositol metabolic process"/>
    <property type="evidence" value="ECO:0007669"/>
    <property type="project" value="TreeGrafter"/>
</dbReference>
<dbReference type="PANTHER" id="PTHR20854:SF4">
    <property type="entry name" value="INOSITOL-1-MONOPHOSPHATASE-RELATED"/>
    <property type="match status" value="1"/>
</dbReference>
<protein>
    <recommendedName>
        <fullName evidence="4">Myo-inositol-1(Or 4)-monophosphatase</fullName>
    </recommendedName>
</protein>
<keyword evidence="3" id="KW-1185">Reference proteome</keyword>
<dbReference type="InterPro" id="IPR000760">
    <property type="entry name" value="Inositol_monophosphatase-like"/>
</dbReference>
<dbReference type="PRINTS" id="PR00377">
    <property type="entry name" value="IMPHPHTASES"/>
</dbReference>
<dbReference type="Pfam" id="PF00459">
    <property type="entry name" value="Inositol_P"/>
    <property type="match status" value="1"/>
</dbReference>
<dbReference type="RefSeq" id="WP_160799926.1">
    <property type="nucleotide sequence ID" value="NZ_WUUL01000002.1"/>
</dbReference>
<accession>A0A6I4VQR8</accession>
<comment type="caution">
    <text evidence="2">The sequence shown here is derived from an EMBL/GenBank/DDBJ whole genome shotgun (WGS) entry which is preliminary data.</text>
</comment>
<feature type="binding site" evidence="1">
    <location>
        <position position="94"/>
    </location>
    <ligand>
        <name>Mg(2+)</name>
        <dbReference type="ChEBI" id="CHEBI:18420"/>
        <label>1</label>
        <note>catalytic</note>
    </ligand>
</feature>
<dbReference type="GO" id="GO:0007165">
    <property type="term" value="P:signal transduction"/>
    <property type="evidence" value="ECO:0007669"/>
    <property type="project" value="TreeGrafter"/>
</dbReference>
<comment type="cofactor">
    <cofactor evidence="1">
        <name>Mg(2+)</name>
        <dbReference type="ChEBI" id="CHEBI:18420"/>
    </cofactor>
</comment>
<evidence type="ECO:0000256" key="1">
    <source>
        <dbReference type="PIRSR" id="PIRSR600760-2"/>
    </source>
</evidence>
<keyword evidence="1" id="KW-0460">Magnesium</keyword>
<feature type="binding site" evidence="1">
    <location>
        <position position="70"/>
    </location>
    <ligand>
        <name>Mg(2+)</name>
        <dbReference type="ChEBI" id="CHEBI:18420"/>
        <label>1</label>
        <note>catalytic</note>
    </ligand>
</feature>
<evidence type="ECO:0000313" key="2">
    <source>
        <dbReference type="EMBL" id="MXQ52741.1"/>
    </source>
</evidence>
<dbReference type="EMBL" id="WUUL01000002">
    <property type="protein sequence ID" value="MXQ52741.1"/>
    <property type="molecule type" value="Genomic_DNA"/>
</dbReference>
<organism evidence="2 3">
    <name type="scientific">Shimazuella alba</name>
    <dbReference type="NCBI Taxonomy" id="2690964"/>
    <lineage>
        <taxon>Bacteria</taxon>
        <taxon>Bacillati</taxon>
        <taxon>Bacillota</taxon>
        <taxon>Bacilli</taxon>
        <taxon>Bacillales</taxon>
        <taxon>Thermoactinomycetaceae</taxon>
        <taxon>Shimazuella</taxon>
    </lineage>
</organism>
<dbReference type="GO" id="GO:0046872">
    <property type="term" value="F:metal ion binding"/>
    <property type="evidence" value="ECO:0007669"/>
    <property type="project" value="UniProtKB-KW"/>
</dbReference>
<sequence>MTNNLYTDELRFAQDVARKAGAIMLRHFRTGIGHERKADGTPVTKVDRNVNQFMPMEVKRQRPGEGMLGEEDARHAWGAQQANAVPRRWVCDPIDGTWLYAAGVPNNISSMALLEHRQPVLGVLYDPYTNSMVHAVVDGGAFLNGKPIRVNTSDSISGSCLTLPGGRVDTLDAGALFKEVVDQGADVVTFGSVIYDASLVALGFASAHVYPYTSPWDMAAIKVIVEEAGGRITDLNGNDQPYDRPINGAIVTNGSIHEKIVKLVRGHIRK</sequence>
<dbReference type="SUPFAM" id="SSF56655">
    <property type="entry name" value="Carbohydrate phosphatase"/>
    <property type="match status" value="1"/>
</dbReference>
<keyword evidence="1" id="KW-0479">Metal-binding</keyword>
<name>A0A6I4VQR8_9BACL</name>
<feature type="binding site" evidence="1">
    <location>
        <position position="95"/>
    </location>
    <ligand>
        <name>Mg(2+)</name>
        <dbReference type="ChEBI" id="CHEBI:18420"/>
        <label>1</label>
        <note>catalytic</note>
    </ligand>
</feature>
<dbReference type="Gene3D" id="3.30.540.10">
    <property type="entry name" value="Fructose-1,6-Bisphosphatase, subunit A, domain 1"/>
    <property type="match status" value="1"/>
</dbReference>
<feature type="binding site" evidence="1">
    <location>
        <position position="217"/>
    </location>
    <ligand>
        <name>Mg(2+)</name>
        <dbReference type="ChEBI" id="CHEBI:18420"/>
        <label>1</label>
        <note>catalytic</note>
    </ligand>
</feature>
<dbReference type="AlphaFoldDB" id="A0A6I4VQR8"/>
<gene>
    <name evidence="2" type="ORF">GSM42_03145</name>
</gene>
<dbReference type="Gene3D" id="3.40.190.80">
    <property type="match status" value="1"/>
</dbReference>
<dbReference type="PANTHER" id="PTHR20854">
    <property type="entry name" value="INOSITOL MONOPHOSPHATASE"/>
    <property type="match status" value="1"/>
</dbReference>
<dbReference type="Proteomes" id="UP000430692">
    <property type="component" value="Unassembled WGS sequence"/>
</dbReference>
<evidence type="ECO:0000313" key="3">
    <source>
        <dbReference type="Proteomes" id="UP000430692"/>
    </source>
</evidence>
<feature type="binding site" evidence="1">
    <location>
        <position position="92"/>
    </location>
    <ligand>
        <name>Mg(2+)</name>
        <dbReference type="ChEBI" id="CHEBI:18420"/>
        <label>1</label>
        <note>catalytic</note>
    </ligand>
</feature>
<proteinExistence type="predicted"/>
<reference evidence="2 3" key="1">
    <citation type="submission" date="2019-12" db="EMBL/GenBank/DDBJ databases">
        <title>Whole-genome analyses of novel actinobacteria.</title>
        <authorList>
            <person name="Sahin N."/>
            <person name="Saygin H."/>
        </authorList>
    </citation>
    <scope>NUCLEOTIDE SEQUENCE [LARGE SCALE GENOMIC DNA]</scope>
    <source>
        <strain evidence="2 3">KC615</strain>
    </source>
</reference>
<dbReference type="GO" id="GO:0008934">
    <property type="term" value="F:inositol monophosphate 1-phosphatase activity"/>
    <property type="evidence" value="ECO:0007669"/>
    <property type="project" value="TreeGrafter"/>
</dbReference>
<evidence type="ECO:0008006" key="4">
    <source>
        <dbReference type="Google" id="ProtNLM"/>
    </source>
</evidence>